<comment type="caution">
    <text evidence="3">The sequence shown here is derived from an EMBL/GenBank/DDBJ whole genome shotgun (WGS) entry which is preliminary data.</text>
</comment>
<sequence>AQGPGFLWVTVGSGCGKSGGCESGTLSVSKSFSPSDNSPQQDTHPTTNTQSTTSPITPTTTVTAEENNTDIQAEVAQIDENEFYNITDHPLEQVYRNPSKPVQTRRQLATNSDLCMFALTVSIAEPKNIKEAMPDSAWIEAMQKELYQFNKLQVRELVDKPFGKNVIKLKWLCKNKKDEDNTMDVKTSFLNGPLKEEVYVAQPNGFVDPGHPEEVYHLRKALYGLKQALRAWTSDPQFQRGIFINKAKYALEILKNHGMDKCDNIGTPLDTKPKLDTDLSGKPVVNQITIV</sequence>
<dbReference type="EMBL" id="BKCJ010223289">
    <property type="protein sequence ID" value="GEY92785.1"/>
    <property type="molecule type" value="Genomic_DNA"/>
</dbReference>
<protein>
    <recommendedName>
        <fullName evidence="2">Reverse transcriptase Ty1/copia-type domain-containing protein</fullName>
    </recommendedName>
</protein>
<dbReference type="Pfam" id="PF07727">
    <property type="entry name" value="RVT_2"/>
    <property type="match status" value="1"/>
</dbReference>
<feature type="compositionally biased region" description="Low complexity" evidence="1">
    <location>
        <begin position="43"/>
        <end position="66"/>
    </location>
</feature>
<dbReference type="InterPro" id="IPR013103">
    <property type="entry name" value="RVT_2"/>
</dbReference>
<evidence type="ECO:0000256" key="1">
    <source>
        <dbReference type="SAM" id="MobiDB-lite"/>
    </source>
</evidence>
<name>A0A699HYP5_TANCI</name>
<proteinExistence type="predicted"/>
<gene>
    <name evidence="3" type="ORF">Tci_464759</name>
</gene>
<organism evidence="3">
    <name type="scientific">Tanacetum cinerariifolium</name>
    <name type="common">Dalmatian daisy</name>
    <name type="synonym">Chrysanthemum cinerariifolium</name>
    <dbReference type="NCBI Taxonomy" id="118510"/>
    <lineage>
        <taxon>Eukaryota</taxon>
        <taxon>Viridiplantae</taxon>
        <taxon>Streptophyta</taxon>
        <taxon>Embryophyta</taxon>
        <taxon>Tracheophyta</taxon>
        <taxon>Spermatophyta</taxon>
        <taxon>Magnoliopsida</taxon>
        <taxon>eudicotyledons</taxon>
        <taxon>Gunneridae</taxon>
        <taxon>Pentapetalae</taxon>
        <taxon>asterids</taxon>
        <taxon>campanulids</taxon>
        <taxon>Asterales</taxon>
        <taxon>Asteraceae</taxon>
        <taxon>Asteroideae</taxon>
        <taxon>Anthemideae</taxon>
        <taxon>Anthemidinae</taxon>
        <taxon>Tanacetum</taxon>
    </lineage>
</organism>
<accession>A0A699HYP5</accession>
<reference evidence="3" key="1">
    <citation type="journal article" date="2019" name="Sci. Rep.">
        <title>Draft genome of Tanacetum cinerariifolium, the natural source of mosquito coil.</title>
        <authorList>
            <person name="Yamashiro T."/>
            <person name="Shiraishi A."/>
            <person name="Satake H."/>
            <person name="Nakayama K."/>
        </authorList>
    </citation>
    <scope>NUCLEOTIDE SEQUENCE</scope>
</reference>
<feature type="non-terminal residue" evidence="3">
    <location>
        <position position="1"/>
    </location>
</feature>
<feature type="domain" description="Reverse transcriptase Ty1/copia-type" evidence="2">
    <location>
        <begin position="182"/>
        <end position="233"/>
    </location>
</feature>
<evidence type="ECO:0000313" key="3">
    <source>
        <dbReference type="EMBL" id="GEY92785.1"/>
    </source>
</evidence>
<evidence type="ECO:0000259" key="2">
    <source>
        <dbReference type="Pfam" id="PF07727"/>
    </source>
</evidence>
<feature type="region of interest" description="Disordered" evidence="1">
    <location>
        <begin position="25"/>
        <end position="67"/>
    </location>
</feature>
<dbReference type="AlphaFoldDB" id="A0A699HYP5"/>
<feature type="compositionally biased region" description="Polar residues" evidence="1">
    <location>
        <begin position="25"/>
        <end position="42"/>
    </location>
</feature>